<comment type="caution">
    <text evidence="1">The sequence shown here is derived from an EMBL/GenBank/DDBJ whole genome shotgun (WGS) entry which is preliminary data.</text>
</comment>
<proteinExistence type="predicted"/>
<dbReference type="CDD" id="cd09272">
    <property type="entry name" value="RNase_HI_RT_Ty1"/>
    <property type="match status" value="1"/>
</dbReference>
<name>A0A6A6L8L4_HEVBR</name>
<reference evidence="1 2" key="1">
    <citation type="journal article" date="2020" name="Mol. Plant">
        <title>The Chromosome-Based Rubber Tree Genome Provides New Insights into Spurge Genome Evolution and Rubber Biosynthesis.</title>
        <authorList>
            <person name="Liu J."/>
            <person name="Shi C."/>
            <person name="Shi C.C."/>
            <person name="Li W."/>
            <person name="Zhang Q.J."/>
            <person name="Zhang Y."/>
            <person name="Li K."/>
            <person name="Lu H.F."/>
            <person name="Shi C."/>
            <person name="Zhu S.T."/>
            <person name="Xiao Z.Y."/>
            <person name="Nan H."/>
            <person name="Yue Y."/>
            <person name="Zhu X.G."/>
            <person name="Wu Y."/>
            <person name="Hong X.N."/>
            <person name="Fan G.Y."/>
            <person name="Tong Y."/>
            <person name="Zhang D."/>
            <person name="Mao C.L."/>
            <person name="Liu Y.L."/>
            <person name="Hao S.J."/>
            <person name="Liu W.Q."/>
            <person name="Lv M.Q."/>
            <person name="Zhang H.B."/>
            <person name="Liu Y."/>
            <person name="Hu-Tang G.R."/>
            <person name="Wang J.P."/>
            <person name="Wang J.H."/>
            <person name="Sun Y.H."/>
            <person name="Ni S.B."/>
            <person name="Chen W.B."/>
            <person name="Zhang X.C."/>
            <person name="Jiao Y.N."/>
            <person name="Eichler E.E."/>
            <person name="Li G.H."/>
            <person name="Liu X."/>
            <person name="Gao L.Z."/>
        </authorList>
    </citation>
    <scope>NUCLEOTIDE SEQUENCE [LARGE SCALE GENOMIC DNA]</scope>
    <source>
        <strain evidence="2">cv. GT1</strain>
        <tissue evidence="1">Leaf</tissue>
    </source>
</reference>
<organism evidence="1 2">
    <name type="scientific">Hevea brasiliensis</name>
    <name type="common">Para rubber tree</name>
    <name type="synonym">Siphonia brasiliensis</name>
    <dbReference type="NCBI Taxonomy" id="3981"/>
    <lineage>
        <taxon>Eukaryota</taxon>
        <taxon>Viridiplantae</taxon>
        <taxon>Streptophyta</taxon>
        <taxon>Embryophyta</taxon>
        <taxon>Tracheophyta</taxon>
        <taxon>Spermatophyta</taxon>
        <taxon>Magnoliopsida</taxon>
        <taxon>eudicotyledons</taxon>
        <taxon>Gunneridae</taxon>
        <taxon>Pentapetalae</taxon>
        <taxon>rosids</taxon>
        <taxon>fabids</taxon>
        <taxon>Malpighiales</taxon>
        <taxon>Euphorbiaceae</taxon>
        <taxon>Crotonoideae</taxon>
        <taxon>Micrandreae</taxon>
        <taxon>Hevea</taxon>
    </lineage>
</organism>
<dbReference type="PANTHER" id="PTHR11439:SF483">
    <property type="entry name" value="PEPTIDE SYNTHASE GLIP-LIKE, PUTATIVE (AFU_ORTHOLOGUE AFUA_3G12920)-RELATED"/>
    <property type="match status" value="1"/>
</dbReference>
<gene>
    <name evidence="1" type="ORF">GH714_038011</name>
</gene>
<evidence type="ECO:0000313" key="1">
    <source>
        <dbReference type="EMBL" id="KAF2296443.1"/>
    </source>
</evidence>
<evidence type="ECO:0008006" key="3">
    <source>
        <dbReference type="Google" id="ProtNLM"/>
    </source>
</evidence>
<dbReference type="AlphaFoldDB" id="A0A6A6L8L4"/>
<dbReference type="Proteomes" id="UP000467840">
    <property type="component" value="Chromosome 7"/>
</dbReference>
<sequence>MNAPSQIHLMAAKRMLRYIHGTIDHGLLYRRSIRVKLLGFSNSDWASSVENMKNTTEYVVATATVKAIRLRKVLVDLRFQQLYPIEVLCDNKSAIAMVKNPVFHGKTKHIKIKYHAIREAERESEVLLKYCITEEQTVDIFTEALQKQSLNTSDLVFVFAVTLALRRSVKSSMLSVIVCI</sequence>
<keyword evidence="2" id="KW-1185">Reference proteome</keyword>
<protein>
    <recommendedName>
        <fullName evidence="3">Reverse transcriptase Ty1/copia-type domain-containing protein</fullName>
    </recommendedName>
</protein>
<dbReference type="PANTHER" id="PTHR11439">
    <property type="entry name" value="GAG-POL-RELATED RETROTRANSPOSON"/>
    <property type="match status" value="1"/>
</dbReference>
<evidence type="ECO:0000313" key="2">
    <source>
        <dbReference type="Proteomes" id="UP000467840"/>
    </source>
</evidence>
<accession>A0A6A6L8L4</accession>
<dbReference type="EMBL" id="JAAGAX010000013">
    <property type="protein sequence ID" value="KAF2296443.1"/>
    <property type="molecule type" value="Genomic_DNA"/>
</dbReference>